<keyword evidence="3" id="KW-1185">Reference proteome</keyword>
<evidence type="ECO:0000256" key="1">
    <source>
        <dbReference type="SAM" id="Phobius"/>
    </source>
</evidence>
<name>A0A5N0URL1_9PSEU</name>
<organism evidence="2 3">
    <name type="scientific">Amycolatopsis acidicola</name>
    <dbReference type="NCBI Taxonomy" id="2596893"/>
    <lineage>
        <taxon>Bacteria</taxon>
        <taxon>Bacillati</taxon>
        <taxon>Actinomycetota</taxon>
        <taxon>Actinomycetes</taxon>
        <taxon>Pseudonocardiales</taxon>
        <taxon>Pseudonocardiaceae</taxon>
        <taxon>Amycolatopsis</taxon>
    </lineage>
</organism>
<gene>
    <name evidence="2" type="ORF">FPZ12_034560</name>
</gene>
<sequence length="193" mass="21043">MDGRRWWRLAHAGRNPLVRRGDRVETALLLFFVLLALAALPVAWTMGAKSFDAQQAVVLQARADRHPAEAVLLADAAPDIVSPEGMPVHAKTSVEAAWRLPDGSDRTGTVLAERGTTAGTTVPIWLDDSGNPVAAPPGRASPLIVGVTTAALCWLAFTGFLTGVFCLVRYFDDRRRYARWEREWPRSPADSGK</sequence>
<evidence type="ECO:0000313" key="3">
    <source>
        <dbReference type="Proteomes" id="UP000319769"/>
    </source>
</evidence>
<dbReference type="RefSeq" id="WP_144762394.1">
    <property type="nucleotide sequence ID" value="NZ_VMNW02000076.1"/>
</dbReference>
<evidence type="ECO:0000313" key="2">
    <source>
        <dbReference type="EMBL" id="KAA9153466.1"/>
    </source>
</evidence>
<dbReference type="OrthoDB" id="3683281at2"/>
<accession>A0A5N0URL1</accession>
<feature type="transmembrane region" description="Helical" evidence="1">
    <location>
        <begin position="24"/>
        <end position="44"/>
    </location>
</feature>
<reference evidence="2" key="1">
    <citation type="submission" date="2019-09" db="EMBL/GenBank/DDBJ databases">
        <authorList>
            <person name="Teo W.F.A."/>
            <person name="Duangmal K."/>
        </authorList>
    </citation>
    <scope>NUCLEOTIDE SEQUENCE [LARGE SCALE GENOMIC DNA]</scope>
    <source>
        <strain evidence="2">K81G1</strain>
    </source>
</reference>
<dbReference type="EMBL" id="VMNW02000076">
    <property type="protein sequence ID" value="KAA9153466.1"/>
    <property type="molecule type" value="Genomic_DNA"/>
</dbReference>
<dbReference type="AlphaFoldDB" id="A0A5N0URL1"/>
<dbReference type="PANTHER" id="PTHR42305">
    <property type="entry name" value="MEMBRANE PROTEIN RV1733C-RELATED"/>
    <property type="match status" value="1"/>
</dbReference>
<feature type="transmembrane region" description="Helical" evidence="1">
    <location>
        <begin position="143"/>
        <end position="171"/>
    </location>
</feature>
<dbReference type="PANTHER" id="PTHR42305:SF1">
    <property type="entry name" value="MEMBRANE PROTEIN RV1733C-RELATED"/>
    <property type="match status" value="1"/>
</dbReference>
<evidence type="ECO:0008006" key="4">
    <source>
        <dbReference type="Google" id="ProtNLM"/>
    </source>
</evidence>
<keyword evidence="1" id="KW-0472">Membrane</keyword>
<dbReference type="InterPro" id="IPR039708">
    <property type="entry name" value="MT1774/Rv1733c-like"/>
</dbReference>
<keyword evidence="1" id="KW-0812">Transmembrane</keyword>
<protein>
    <recommendedName>
        <fullName evidence="4">Transmembrane protein</fullName>
    </recommendedName>
</protein>
<dbReference type="Proteomes" id="UP000319769">
    <property type="component" value="Unassembled WGS sequence"/>
</dbReference>
<proteinExistence type="predicted"/>
<keyword evidence="1" id="KW-1133">Transmembrane helix</keyword>
<comment type="caution">
    <text evidence="2">The sequence shown here is derived from an EMBL/GenBank/DDBJ whole genome shotgun (WGS) entry which is preliminary data.</text>
</comment>